<dbReference type="Pfam" id="PF13279">
    <property type="entry name" value="4HBT_2"/>
    <property type="match status" value="1"/>
</dbReference>
<dbReference type="SUPFAM" id="SSF54637">
    <property type="entry name" value="Thioesterase/thiol ester dehydrase-isomerase"/>
    <property type="match status" value="1"/>
</dbReference>
<evidence type="ECO:0000256" key="2">
    <source>
        <dbReference type="ARBA" id="ARBA00022801"/>
    </source>
</evidence>
<dbReference type="Gene3D" id="3.10.129.10">
    <property type="entry name" value="Hotdog Thioesterase"/>
    <property type="match status" value="1"/>
</dbReference>
<reference evidence="4" key="1">
    <citation type="submission" date="2016-10" db="EMBL/GenBank/DDBJ databases">
        <authorList>
            <person name="Varghese N."/>
            <person name="Submissions S."/>
        </authorList>
    </citation>
    <scope>NUCLEOTIDE SEQUENCE [LARGE SCALE GENOMIC DNA]</scope>
    <source>
        <strain evidence="4">DSM 7165</strain>
    </source>
</reference>
<accession>A0A1H6Q2D9</accession>
<gene>
    <name evidence="3" type="ORF">SAMN05421831_101112</name>
</gene>
<dbReference type="CDD" id="cd00586">
    <property type="entry name" value="4HBT"/>
    <property type="match status" value="1"/>
</dbReference>
<dbReference type="GO" id="GO:0047617">
    <property type="term" value="F:fatty acyl-CoA hydrolase activity"/>
    <property type="evidence" value="ECO:0007669"/>
    <property type="project" value="TreeGrafter"/>
</dbReference>
<protein>
    <submittedName>
        <fullName evidence="3">4-hydroxybenzoyl-CoA thioesterase/acyl-CoA thioester hydrolase</fullName>
    </submittedName>
</protein>
<organism evidence="3 4">
    <name type="scientific">Allopseudospirillum japonicum</name>
    <dbReference type="NCBI Taxonomy" id="64971"/>
    <lineage>
        <taxon>Bacteria</taxon>
        <taxon>Pseudomonadati</taxon>
        <taxon>Pseudomonadota</taxon>
        <taxon>Gammaproteobacteria</taxon>
        <taxon>Oceanospirillales</taxon>
        <taxon>Oceanospirillaceae</taxon>
        <taxon>Allopseudospirillum</taxon>
    </lineage>
</organism>
<dbReference type="STRING" id="64971.SAMN05421831_101112"/>
<dbReference type="InterPro" id="IPR029069">
    <property type="entry name" value="HotDog_dom_sf"/>
</dbReference>
<keyword evidence="2 3" id="KW-0378">Hydrolase</keyword>
<evidence type="ECO:0000313" key="3">
    <source>
        <dbReference type="EMBL" id="SEI38003.1"/>
    </source>
</evidence>
<dbReference type="AlphaFoldDB" id="A0A1H6Q2D9"/>
<dbReference type="PANTHER" id="PTHR31793:SF37">
    <property type="entry name" value="ACYL-COA THIOESTER HYDROLASE YBGC"/>
    <property type="match status" value="1"/>
</dbReference>
<dbReference type="PIRSF" id="PIRSF003230">
    <property type="entry name" value="YbgC"/>
    <property type="match status" value="1"/>
</dbReference>
<dbReference type="NCBIfam" id="TIGR00051">
    <property type="entry name" value="YbgC/FadM family acyl-CoA thioesterase"/>
    <property type="match status" value="1"/>
</dbReference>
<sequence length="168" mass="19291">MQSIQAPQLVSTHIWPVRVYIEDTDAGGIVYYVNYLKYMERARTEYLRTLGWDHQNLMHSFQSHFVVHQVQIQYQKPVGMDQQLWVLTQVQSASKVRIHFQQRIYLGGPTWDAHLVQASSESELAAYRVCQARIDVAYVNATKRKPTAMPAPLVKALGECIQKGDEGE</sequence>
<dbReference type="InterPro" id="IPR006684">
    <property type="entry name" value="YbgC/YbaW"/>
</dbReference>
<name>A0A1H6Q2D9_9GAMM</name>
<evidence type="ECO:0000256" key="1">
    <source>
        <dbReference type="ARBA" id="ARBA00005953"/>
    </source>
</evidence>
<keyword evidence="4" id="KW-1185">Reference proteome</keyword>
<dbReference type="EMBL" id="FNYH01000001">
    <property type="protein sequence ID" value="SEI38003.1"/>
    <property type="molecule type" value="Genomic_DNA"/>
</dbReference>
<dbReference type="PANTHER" id="PTHR31793">
    <property type="entry name" value="4-HYDROXYBENZOYL-COA THIOESTERASE FAMILY MEMBER"/>
    <property type="match status" value="1"/>
</dbReference>
<dbReference type="RefSeq" id="WP_093307790.1">
    <property type="nucleotide sequence ID" value="NZ_FNYH01000001.1"/>
</dbReference>
<dbReference type="OrthoDB" id="9808429at2"/>
<dbReference type="InterPro" id="IPR050563">
    <property type="entry name" value="4-hydroxybenzoyl-CoA_TE"/>
</dbReference>
<dbReference type="Proteomes" id="UP000242999">
    <property type="component" value="Unassembled WGS sequence"/>
</dbReference>
<comment type="similarity">
    <text evidence="1">Belongs to the 4-hydroxybenzoyl-CoA thioesterase family.</text>
</comment>
<evidence type="ECO:0000313" key="4">
    <source>
        <dbReference type="Proteomes" id="UP000242999"/>
    </source>
</evidence>
<proteinExistence type="inferred from homology"/>